<accession>A0A1G6TIJ9</accession>
<evidence type="ECO:0000313" key="2">
    <source>
        <dbReference type="EMBL" id="SDD28257.1"/>
    </source>
</evidence>
<dbReference type="EMBL" id="FNAK01000001">
    <property type="protein sequence ID" value="SDD28257.1"/>
    <property type="molecule type" value="Genomic_DNA"/>
</dbReference>
<dbReference type="SMART" id="SM00530">
    <property type="entry name" value="HTH_XRE"/>
    <property type="match status" value="1"/>
</dbReference>
<dbReference type="STRING" id="637679.GCA_001550055_00658"/>
<evidence type="ECO:0000259" key="1">
    <source>
        <dbReference type="PROSITE" id="PS50943"/>
    </source>
</evidence>
<gene>
    <name evidence="2" type="ORF">SAMN04488071_0231</name>
</gene>
<dbReference type="InterPro" id="IPR001387">
    <property type="entry name" value="Cro/C1-type_HTH"/>
</dbReference>
<protein>
    <submittedName>
        <fullName evidence="2">Transcriptional regulator, XRE family</fullName>
    </submittedName>
</protein>
<dbReference type="Gene3D" id="1.10.260.40">
    <property type="entry name" value="lambda repressor-like DNA-binding domains"/>
    <property type="match status" value="1"/>
</dbReference>
<dbReference type="InterPro" id="IPR010982">
    <property type="entry name" value="Lambda_DNA-bd_dom_sf"/>
</dbReference>
<dbReference type="SUPFAM" id="SSF47413">
    <property type="entry name" value="lambda repressor-like DNA-binding domains"/>
    <property type="match status" value="1"/>
</dbReference>
<dbReference type="CDD" id="cd00093">
    <property type="entry name" value="HTH_XRE"/>
    <property type="match status" value="1"/>
</dbReference>
<proteinExistence type="predicted"/>
<dbReference type="Pfam" id="PF13560">
    <property type="entry name" value="HTH_31"/>
    <property type="match status" value="1"/>
</dbReference>
<keyword evidence="3" id="KW-1185">Reference proteome</keyword>
<sequence>MTPFGERLRELRKRQGINQAELAAALDVSPAYLSALEHGKRGAPSWAFIQKVIQYFGLIWDEAEQLQELAQLSKPKVTIDTAGMDERATLAANLLARRIGRLNDRELDQLLAFLSDQPRGG</sequence>
<feature type="domain" description="HTH cro/C1-type" evidence="1">
    <location>
        <begin position="8"/>
        <end position="66"/>
    </location>
</feature>
<dbReference type="RefSeq" id="WP_068148313.1">
    <property type="nucleotide sequence ID" value="NZ_FNAK01000001.1"/>
</dbReference>
<dbReference type="OrthoDB" id="9809730at2"/>
<dbReference type="AlphaFoldDB" id="A0A1G6TIJ9"/>
<reference evidence="2 3" key="1">
    <citation type="submission" date="2016-10" db="EMBL/GenBank/DDBJ databases">
        <authorList>
            <person name="de Groot N.N."/>
        </authorList>
    </citation>
    <scope>NUCLEOTIDE SEQUENCE [LARGE SCALE GENOMIC DNA]</scope>
    <source>
        <strain evidence="2 3">CGMCC 1.9109</strain>
    </source>
</reference>
<dbReference type="GO" id="GO:0003677">
    <property type="term" value="F:DNA binding"/>
    <property type="evidence" value="ECO:0007669"/>
    <property type="project" value="InterPro"/>
</dbReference>
<name>A0A1G6TIJ9_9PROT</name>
<dbReference type="PROSITE" id="PS50943">
    <property type="entry name" value="HTH_CROC1"/>
    <property type="match status" value="1"/>
</dbReference>
<evidence type="ECO:0000313" key="3">
    <source>
        <dbReference type="Proteomes" id="UP000183685"/>
    </source>
</evidence>
<organism evidence="2 3">
    <name type="scientific">Kordiimonas lacus</name>
    <dbReference type="NCBI Taxonomy" id="637679"/>
    <lineage>
        <taxon>Bacteria</taxon>
        <taxon>Pseudomonadati</taxon>
        <taxon>Pseudomonadota</taxon>
        <taxon>Alphaproteobacteria</taxon>
        <taxon>Kordiimonadales</taxon>
        <taxon>Kordiimonadaceae</taxon>
        <taxon>Kordiimonas</taxon>
    </lineage>
</organism>
<dbReference type="Proteomes" id="UP000183685">
    <property type="component" value="Unassembled WGS sequence"/>
</dbReference>